<dbReference type="PROSITE" id="PS51257">
    <property type="entry name" value="PROKAR_LIPOPROTEIN"/>
    <property type="match status" value="1"/>
</dbReference>
<feature type="compositionally biased region" description="Pro residues" evidence="1">
    <location>
        <begin position="104"/>
        <end position="113"/>
    </location>
</feature>
<sequence>MKKFFSSLSSRLPVIAVLMNIMLAIAISCSIVEGSCSGVEVRDAVTAYPPDAPNRERMQQPAPHGHGFLPSHQCSDVAGEHRRRAPSPPAPHGHYLSHPRRSGAPPPHPSSAP</sequence>
<keyword evidence="2" id="KW-1133">Transmembrane helix</keyword>
<protein>
    <submittedName>
        <fullName evidence="3">Uncharacterized protein</fullName>
    </submittedName>
</protein>
<evidence type="ECO:0000256" key="2">
    <source>
        <dbReference type="SAM" id="Phobius"/>
    </source>
</evidence>
<feature type="region of interest" description="Disordered" evidence="1">
    <location>
        <begin position="47"/>
        <end position="113"/>
    </location>
</feature>
<reference evidence="3" key="1">
    <citation type="journal article" date="2012" name="Nat. Biotechnol.">
        <title>Reference genome sequence of the model plant Setaria.</title>
        <authorList>
            <person name="Bennetzen J.L."/>
            <person name="Schmutz J."/>
            <person name="Wang H."/>
            <person name="Percifield R."/>
            <person name="Hawkins J."/>
            <person name="Pontaroli A.C."/>
            <person name="Estep M."/>
            <person name="Feng L."/>
            <person name="Vaughn J.N."/>
            <person name="Grimwood J."/>
            <person name="Jenkins J."/>
            <person name="Barry K."/>
            <person name="Lindquist E."/>
            <person name="Hellsten U."/>
            <person name="Deshpande S."/>
            <person name="Wang X."/>
            <person name="Wu X."/>
            <person name="Mitros T."/>
            <person name="Triplett J."/>
            <person name="Yang X."/>
            <person name="Ye C.Y."/>
            <person name="Mauro-Herrera M."/>
            <person name="Wang L."/>
            <person name="Li P."/>
            <person name="Sharma M."/>
            <person name="Sharma R."/>
            <person name="Ronald P.C."/>
            <person name="Panaud O."/>
            <person name="Kellogg E.A."/>
            <person name="Brutnell T.P."/>
            <person name="Doust A.N."/>
            <person name="Tuskan G.A."/>
            <person name="Rokhsar D."/>
            <person name="Devos K.M."/>
        </authorList>
    </citation>
    <scope>NUCLEOTIDE SEQUENCE [LARGE SCALE GENOMIC DNA]</scope>
    <source>
        <strain evidence="3">Yugu1</strain>
    </source>
</reference>
<evidence type="ECO:0000313" key="3">
    <source>
        <dbReference type="EMBL" id="RCV24338.1"/>
    </source>
</evidence>
<proteinExistence type="predicted"/>
<gene>
    <name evidence="3" type="ORF">SETIT_5G076900v2</name>
</gene>
<organism evidence="3">
    <name type="scientific">Setaria italica</name>
    <name type="common">Foxtail millet</name>
    <name type="synonym">Panicum italicum</name>
    <dbReference type="NCBI Taxonomy" id="4555"/>
    <lineage>
        <taxon>Eukaryota</taxon>
        <taxon>Viridiplantae</taxon>
        <taxon>Streptophyta</taxon>
        <taxon>Embryophyta</taxon>
        <taxon>Tracheophyta</taxon>
        <taxon>Spermatophyta</taxon>
        <taxon>Magnoliopsida</taxon>
        <taxon>Liliopsida</taxon>
        <taxon>Poales</taxon>
        <taxon>Poaceae</taxon>
        <taxon>PACMAD clade</taxon>
        <taxon>Panicoideae</taxon>
        <taxon>Panicodae</taxon>
        <taxon>Paniceae</taxon>
        <taxon>Cenchrinae</taxon>
        <taxon>Setaria</taxon>
    </lineage>
</organism>
<accession>A0A368R2Q9</accession>
<feature type="transmembrane region" description="Helical" evidence="2">
    <location>
        <begin position="12"/>
        <end position="33"/>
    </location>
</feature>
<reference evidence="3" key="2">
    <citation type="submission" date="2015-07" db="EMBL/GenBank/DDBJ databases">
        <authorList>
            <person name="Noorani M."/>
        </authorList>
    </citation>
    <scope>NUCLEOTIDE SEQUENCE</scope>
    <source>
        <strain evidence="3">Yugu1</strain>
    </source>
</reference>
<dbReference type="AlphaFoldDB" id="A0A368R2Q9"/>
<keyword evidence="2" id="KW-0472">Membrane</keyword>
<name>A0A368R2Q9_SETIT</name>
<evidence type="ECO:0000256" key="1">
    <source>
        <dbReference type="SAM" id="MobiDB-lite"/>
    </source>
</evidence>
<dbReference type="EMBL" id="CM003532">
    <property type="protein sequence ID" value="RCV24338.1"/>
    <property type="molecule type" value="Genomic_DNA"/>
</dbReference>
<keyword evidence="2" id="KW-0812">Transmembrane</keyword>